<dbReference type="AlphaFoldDB" id="A0A4P9X808"/>
<dbReference type="EMBL" id="ML009284">
    <property type="protein sequence ID" value="RKO97401.1"/>
    <property type="molecule type" value="Genomic_DNA"/>
</dbReference>
<organism evidence="5 7">
    <name type="scientific">Caulochytrium protostelioides</name>
    <dbReference type="NCBI Taxonomy" id="1555241"/>
    <lineage>
        <taxon>Eukaryota</taxon>
        <taxon>Fungi</taxon>
        <taxon>Fungi incertae sedis</taxon>
        <taxon>Chytridiomycota</taxon>
        <taxon>Chytridiomycota incertae sedis</taxon>
        <taxon>Chytridiomycetes</taxon>
        <taxon>Caulochytriales</taxon>
        <taxon>Caulochytriaceae</taxon>
        <taxon>Caulochytrium</taxon>
    </lineage>
</organism>
<keyword evidence="2" id="KW-0812">Transmembrane</keyword>
<reference evidence="5" key="2">
    <citation type="submission" date="2018-04" db="EMBL/GenBank/DDBJ databases">
        <title>Leveraging single-cell genomics to expand the Fungal Tree of Life.</title>
        <authorList>
            <consortium name="DOE Joint Genome Institute"/>
            <person name="Ahrendt S.R."/>
            <person name="Quandt C.A."/>
            <person name="Ciobanu D."/>
            <person name="Clum A."/>
            <person name="Salamov A."/>
            <person name="Andreopoulos B."/>
            <person name="Cheng J.-F."/>
            <person name="Woyke T."/>
            <person name="Pelin A."/>
            <person name="Henrissat B."/>
            <person name="Benny G.L."/>
            <person name="Smith M.E."/>
            <person name="James T.Y."/>
            <person name="Grigoriev I.V."/>
        </authorList>
    </citation>
    <scope>NUCLEOTIDE SEQUENCE</scope>
    <source>
        <strain evidence="5">ATCC 52028</strain>
    </source>
</reference>
<dbReference type="PROSITE" id="PS51212">
    <property type="entry name" value="WSC"/>
    <property type="match status" value="1"/>
</dbReference>
<feature type="domain" description="WSC" evidence="3">
    <location>
        <begin position="49"/>
        <end position="142"/>
    </location>
</feature>
<evidence type="ECO:0000256" key="1">
    <source>
        <dbReference type="SAM" id="MobiDB-lite"/>
    </source>
</evidence>
<proteinExistence type="predicted"/>
<feature type="compositionally biased region" description="Low complexity" evidence="1">
    <location>
        <begin position="158"/>
        <end position="175"/>
    </location>
</feature>
<feature type="region of interest" description="Disordered" evidence="1">
    <location>
        <begin position="257"/>
        <end position="321"/>
    </location>
</feature>
<keyword evidence="2" id="KW-1133">Transmembrane helix</keyword>
<dbReference type="Proteomes" id="UP000274922">
    <property type="component" value="Unassembled WGS sequence"/>
</dbReference>
<evidence type="ECO:0000313" key="7">
    <source>
        <dbReference type="Proteomes" id="UP000274922"/>
    </source>
</evidence>
<accession>A0A4P9X808</accession>
<dbReference type="InterPro" id="IPR036028">
    <property type="entry name" value="SH3-like_dom_sf"/>
</dbReference>
<feature type="transmembrane region" description="Helical" evidence="2">
    <location>
        <begin position="202"/>
        <end position="223"/>
    </location>
</feature>
<dbReference type="SUPFAM" id="SSF50044">
    <property type="entry name" value="SH3-domain"/>
    <property type="match status" value="1"/>
</dbReference>
<gene>
    <name evidence="4" type="ORF">CAUPRSCDRAFT_10928</name>
    <name evidence="5" type="ORF">CXG81DRAFT_18973</name>
</gene>
<feature type="region of interest" description="Disordered" evidence="1">
    <location>
        <begin position="344"/>
        <end position="363"/>
    </location>
</feature>
<name>A0A4P9X808_9FUNG</name>
<dbReference type="STRING" id="1555241.A0A4P9X808"/>
<sequence>MASRRWPRANGGPSYAGTAARGRSPASWLLGLVALSLALLLLGPTAAQAWSLQGCYSPNAPSAIPSQSMITNISANACAAQCTSQGAAYALVKSPECACIMQWYFTGNFTVQNGAECDVSCATDGLPCGSPTHGRWSVYLTGVGLAANATGNIVPDLSDSSTNGTRTRNNTTDTDPNSVNNKDGNGVTNRISNGSLSSGTRAWIIVVSVFGALGLFAIVFFTLRHYRRRQNKHTLPRLAAKKQPWYRRAGPLAALAARQRRRANAAGQHPAAARKGDGLHPGLSQAALLSGGRSSSTAGGPRLSSTLSLGSDPSLRPSLSMSTTAHHPYAFALPSGSGGTPLPALAGGLGAPPSAASAHDGDAAMDDLVPGLLPRTPNMIYSVVTPHSVTHDPHGDMLRLREDDVVHVQSVYADGWAFGTSVTSGESGMFPLATLVGDDRYSGKNMVVPARHDSLPPPESASPVPAPSAS</sequence>
<evidence type="ECO:0000259" key="3">
    <source>
        <dbReference type="PROSITE" id="PS51212"/>
    </source>
</evidence>
<evidence type="ECO:0000313" key="4">
    <source>
        <dbReference type="EMBL" id="RKO97401.1"/>
    </source>
</evidence>
<evidence type="ECO:0000313" key="6">
    <source>
        <dbReference type="Proteomes" id="UP000268535"/>
    </source>
</evidence>
<dbReference type="Proteomes" id="UP000268535">
    <property type="component" value="Unassembled WGS sequence"/>
</dbReference>
<evidence type="ECO:0000313" key="5">
    <source>
        <dbReference type="EMBL" id="RKP01200.1"/>
    </source>
</evidence>
<keyword evidence="2" id="KW-0472">Membrane</keyword>
<reference evidence="4" key="3">
    <citation type="submission" date="2018-08" db="EMBL/GenBank/DDBJ databases">
        <title>Leveraging single-cell genomics to expand the Fungal Tree of Life.</title>
        <authorList>
            <consortium name="DOE Joint Genome Institute"/>
            <person name="Ahrendt S.R."/>
            <person name="Quandt C.A."/>
            <person name="Ciobanu D."/>
            <person name="Clum A."/>
            <person name="Salamov A."/>
            <person name="Andreopoulos B."/>
            <person name="Cheng J.-F."/>
            <person name="Woyke T."/>
            <person name="Pelin A."/>
            <person name="Henrissat B."/>
            <person name="Reynolds N."/>
            <person name="Benny G.L."/>
            <person name="Smith M.E."/>
            <person name="James T.Y."/>
            <person name="Grigoriev I.V."/>
        </authorList>
    </citation>
    <scope>NUCLEOTIDE SEQUENCE</scope>
    <source>
        <strain evidence="4">ATCC 52028</strain>
    </source>
</reference>
<feature type="region of interest" description="Disordered" evidence="1">
    <location>
        <begin position="156"/>
        <end position="192"/>
    </location>
</feature>
<feature type="compositionally biased region" description="Pro residues" evidence="1">
    <location>
        <begin position="455"/>
        <end position="470"/>
    </location>
</feature>
<feature type="compositionally biased region" description="Polar residues" evidence="1">
    <location>
        <begin position="292"/>
        <end position="321"/>
    </location>
</feature>
<dbReference type="OrthoDB" id="2132045at2759"/>
<keyword evidence="7" id="KW-1185">Reference proteome</keyword>
<reference evidence="6 7" key="1">
    <citation type="journal article" date="2018" name="Nat. Microbiol.">
        <title>Leveraging single-cell genomics to expand the fungal tree of life.</title>
        <authorList>
            <person name="Ahrendt S.R."/>
            <person name="Quandt C.A."/>
            <person name="Ciobanu D."/>
            <person name="Clum A."/>
            <person name="Salamov A."/>
            <person name="Andreopoulos B."/>
            <person name="Cheng J.F."/>
            <person name="Woyke T."/>
            <person name="Pelin A."/>
            <person name="Henrissat B."/>
            <person name="Reynolds N.K."/>
            <person name="Benny G.L."/>
            <person name="Smith M.E."/>
            <person name="James T.Y."/>
            <person name="Grigoriev I.V."/>
        </authorList>
    </citation>
    <scope>NUCLEOTIDE SEQUENCE [LARGE SCALE GENOMIC DNA]</scope>
    <source>
        <strain evidence="6 7">ATCC 52028</strain>
    </source>
</reference>
<dbReference type="InterPro" id="IPR002889">
    <property type="entry name" value="WSC_carb-bd"/>
</dbReference>
<protein>
    <recommendedName>
        <fullName evidence="3">WSC domain-containing protein</fullName>
    </recommendedName>
</protein>
<feature type="compositionally biased region" description="Polar residues" evidence="1">
    <location>
        <begin position="176"/>
        <end position="192"/>
    </location>
</feature>
<feature type="compositionally biased region" description="Low complexity" evidence="1">
    <location>
        <begin position="344"/>
        <end position="358"/>
    </location>
</feature>
<feature type="region of interest" description="Disordered" evidence="1">
    <location>
        <begin position="447"/>
        <end position="470"/>
    </location>
</feature>
<dbReference type="EMBL" id="ML014181">
    <property type="protein sequence ID" value="RKP01200.1"/>
    <property type="molecule type" value="Genomic_DNA"/>
</dbReference>
<dbReference type="Gene3D" id="2.30.30.40">
    <property type="entry name" value="SH3 Domains"/>
    <property type="match status" value="1"/>
</dbReference>
<feature type="region of interest" description="Disordered" evidence="1">
    <location>
        <begin position="1"/>
        <end position="21"/>
    </location>
</feature>
<evidence type="ECO:0000256" key="2">
    <source>
        <dbReference type="SAM" id="Phobius"/>
    </source>
</evidence>